<evidence type="ECO:0000256" key="1">
    <source>
        <dbReference type="ARBA" id="ARBA00023015"/>
    </source>
</evidence>
<evidence type="ECO:0000256" key="3">
    <source>
        <dbReference type="ARBA" id="ARBA00023163"/>
    </source>
</evidence>
<dbReference type="GO" id="GO:0003677">
    <property type="term" value="F:DNA binding"/>
    <property type="evidence" value="ECO:0007669"/>
    <property type="project" value="UniProtKB-KW"/>
</dbReference>
<evidence type="ECO:0000256" key="2">
    <source>
        <dbReference type="ARBA" id="ARBA00023125"/>
    </source>
</evidence>
<dbReference type="PANTHER" id="PTHR44688:SF16">
    <property type="entry name" value="DNA-BINDING TRANSCRIPTIONAL ACTIVATOR DEVR_DOSR"/>
    <property type="match status" value="1"/>
</dbReference>
<dbReference type="OrthoDB" id="965844at2"/>
<evidence type="ECO:0000313" key="6">
    <source>
        <dbReference type="Proteomes" id="UP000306229"/>
    </source>
</evidence>
<evidence type="ECO:0000259" key="4">
    <source>
        <dbReference type="PROSITE" id="PS50043"/>
    </source>
</evidence>
<organism evidence="5 6">
    <name type="scientific">Aureibaculum algae</name>
    <dbReference type="NCBI Taxonomy" id="2584122"/>
    <lineage>
        <taxon>Bacteria</taxon>
        <taxon>Pseudomonadati</taxon>
        <taxon>Bacteroidota</taxon>
        <taxon>Flavobacteriia</taxon>
        <taxon>Flavobacteriales</taxon>
        <taxon>Flavobacteriaceae</taxon>
        <taxon>Aureibaculum</taxon>
    </lineage>
</organism>
<gene>
    <name evidence="5" type="ORF">FF125_09650</name>
</gene>
<dbReference type="InterPro" id="IPR016032">
    <property type="entry name" value="Sig_transdc_resp-reg_C-effctor"/>
</dbReference>
<dbReference type="AlphaFoldDB" id="A0A5B7TTY0"/>
<sequence length="228" mass="26897">MIPIGKHKVFDLTRNFLISKISKIINADESSKNSMISIYVIETEQFLCCNEGIKKFIGENYPKLFDQGWEFWFELIDFKESKVVKEKIKAFITPPHIYQKLNLRYHITNVFKKRIFIKHEIFMYKLKDYSLLVNYLFDISEKEKIEHCFKSNELIKFNPSNSEQSYPISSREREVLGLIGDGFSSKQIADKLYISNHTAISHRKNLIEKFKVKNTAQLIKRASKVIDL</sequence>
<dbReference type="Gene3D" id="1.10.10.10">
    <property type="entry name" value="Winged helix-like DNA-binding domain superfamily/Winged helix DNA-binding domain"/>
    <property type="match status" value="1"/>
</dbReference>
<reference evidence="5 6" key="1">
    <citation type="submission" date="2019-05" db="EMBL/GenBank/DDBJ databases">
        <title>Algicella ahnfeltiae gen. nov., sp. nov., a novel marine bacterium of the family Flavobacteriaceae isolated from a red alga.</title>
        <authorList>
            <person name="Nedashkovskaya O.I."/>
            <person name="Kukhlevskiy A.D."/>
            <person name="Kim S.-G."/>
            <person name="Zhukova N.V."/>
            <person name="Mikhailov V.V."/>
        </authorList>
    </citation>
    <scope>NUCLEOTIDE SEQUENCE [LARGE SCALE GENOMIC DNA]</scope>
    <source>
        <strain evidence="5 6">10Alg115</strain>
    </source>
</reference>
<dbReference type="InterPro" id="IPR036388">
    <property type="entry name" value="WH-like_DNA-bd_sf"/>
</dbReference>
<dbReference type="InterPro" id="IPR000792">
    <property type="entry name" value="Tscrpt_reg_LuxR_C"/>
</dbReference>
<name>A0A5B7TTY0_9FLAO</name>
<dbReference type="RefSeq" id="WP_138949576.1">
    <property type="nucleotide sequence ID" value="NZ_CP040749.1"/>
</dbReference>
<keyword evidence="6" id="KW-1185">Reference proteome</keyword>
<dbReference type="PANTHER" id="PTHR44688">
    <property type="entry name" value="DNA-BINDING TRANSCRIPTIONAL ACTIVATOR DEVR_DOSR"/>
    <property type="match status" value="1"/>
</dbReference>
<dbReference type="Pfam" id="PF00196">
    <property type="entry name" value="GerE"/>
    <property type="match status" value="1"/>
</dbReference>
<protein>
    <submittedName>
        <fullName evidence="5">Helix-turn-helix transcriptional regulator</fullName>
    </submittedName>
</protein>
<dbReference type="Proteomes" id="UP000306229">
    <property type="component" value="Chromosome"/>
</dbReference>
<proteinExistence type="predicted"/>
<dbReference type="EMBL" id="CP040749">
    <property type="protein sequence ID" value="QCX38684.1"/>
    <property type="molecule type" value="Genomic_DNA"/>
</dbReference>
<dbReference type="SMART" id="SM00421">
    <property type="entry name" value="HTH_LUXR"/>
    <property type="match status" value="1"/>
</dbReference>
<feature type="domain" description="HTH luxR-type" evidence="4">
    <location>
        <begin position="161"/>
        <end position="226"/>
    </location>
</feature>
<evidence type="ECO:0000313" key="5">
    <source>
        <dbReference type="EMBL" id="QCX38684.1"/>
    </source>
</evidence>
<keyword evidence="2" id="KW-0238">DNA-binding</keyword>
<dbReference type="SUPFAM" id="SSF46894">
    <property type="entry name" value="C-terminal effector domain of the bipartite response regulators"/>
    <property type="match status" value="1"/>
</dbReference>
<dbReference type="KEGG" id="fbe:FF125_09650"/>
<dbReference type="GO" id="GO:0006355">
    <property type="term" value="P:regulation of DNA-templated transcription"/>
    <property type="evidence" value="ECO:0007669"/>
    <property type="project" value="InterPro"/>
</dbReference>
<keyword evidence="1" id="KW-0805">Transcription regulation</keyword>
<dbReference type="PROSITE" id="PS50043">
    <property type="entry name" value="HTH_LUXR_2"/>
    <property type="match status" value="1"/>
</dbReference>
<keyword evidence="3" id="KW-0804">Transcription</keyword>
<dbReference type="PRINTS" id="PR00038">
    <property type="entry name" value="HTHLUXR"/>
</dbReference>
<accession>A0A5B7TTY0</accession>
<dbReference type="CDD" id="cd06170">
    <property type="entry name" value="LuxR_C_like"/>
    <property type="match status" value="1"/>
</dbReference>